<accession>A0AAU9IDV2</accession>
<proteinExistence type="predicted"/>
<evidence type="ECO:0008006" key="5">
    <source>
        <dbReference type="Google" id="ProtNLM"/>
    </source>
</evidence>
<organism evidence="3 4">
    <name type="scientific">Blepharisma stoltei</name>
    <dbReference type="NCBI Taxonomy" id="1481888"/>
    <lineage>
        <taxon>Eukaryota</taxon>
        <taxon>Sar</taxon>
        <taxon>Alveolata</taxon>
        <taxon>Ciliophora</taxon>
        <taxon>Postciliodesmatophora</taxon>
        <taxon>Heterotrichea</taxon>
        <taxon>Heterotrichida</taxon>
        <taxon>Blepharismidae</taxon>
        <taxon>Blepharisma</taxon>
    </lineage>
</organism>
<dbReference type="AlphaFoldDB" id="A0AAU9IDV2"/>
<comment type="caution">
    <text evidence="3">The sequence shown here is derived from an EMBL/GenBank/DDBJ whole genome shotgun (WGS) entry which is preliminary data.</text>
</comment>
<evidence type="ECO:0000313" key="3">
    <source>
        <dbReference type="EMBL" id="CAG9310333.1"/>
    </source>
</evidence>
<sequence>MKSKRQISLPYTPSAPTKDISDSPSNFKEYPRTLRNSLSIENFMEPANTPELYKIKSSTERTPKSQSITDFNLNLSKPKRKISRSEVERLLNEYQAAFDCGRTVYTIDCVGPKLGPGYYNIGLSTLGGTSFQFGTSQRFRRPESLTILSTQEKFKSAADIFKQNKDMAQYQPSNKIYLTKIKSEIETARISQAKKKKEYLMYQKRIDIQNKIEDKQRRLIMKVKRHQISQIAKTWIILFVVASWNTEITCKIQYRKDLHMRSQKVLKQLFILCTYIGKFKILSKAARVNLAVKRLQILSKPIHCHLNFVKNAYKNRVIDVFERAVTCDTLFQLMAWWRNRLLFIQRTLRHAFLEKKTSMIVRKTMWNKVEYKIHREQLVKKRKLSKEDLHKPIEPIAVLGNSSIPDVVKEFYIKNKLKERYNEYLAELKKYNEEIKARKSQPGGLVDENGAAIALPDKPARNYILLDSDYKKMMHDCIENRAEWQRIIDSNTN</sequence>
<feature type="coiled-coil region" evidence="1">
    <location>
        <begin position="414"/>
        <end position="441"/>
    </location>
</feature>
<gene>
    <name evidence="3" type="ORF">BSTOLATCC_MIC1185</name>
</gene>
<reference evidence="3" key="1">
    <citation type="submission" date="2021-09" db="EMBL/GenBank/DDBJ databases">
        <authorList>
            <consortium name="AG Swart"/>
            <person name="Singh M."/>
            <person name="Singh A."/>
            <person name="Seah K."/>
            <person name="Emmerich C."/>
        </authorList>
    </citation>
    <scope>NUCLEOTIDE SEQUENCE</scope>
    <source>
        <strain evidence="3">ATCC30299</strain>
    </source>
</reference>
<name>A0AAU9IDV2_9CILI</name>
<evidence type="ECO:0000313" key="4">
    <source>
        <dbReference type="Proteomes" id="UP001162131"/>
    </source>
</evidence>
<evidence type="ECO:0000256" key="2">
    <source>
        <dbReference type="SAM" id="MobiDB-lite"/>
    </source>
</evidence>
<keyword evidence="1" id="KW-0175">Coiled coil</keyword>
<keyword evidence="4" id="KW-1185">Reference proteome</keyword>
<feature type="region of interest" description="Disordered" evidence="2">
    <location>
        <begin position="1"/>
        <end position="29"/>
    </location>
</feature>
<dbReference type="EMBL" id="CAJZBQ010000002">
    <property type="protein sequence ID" value="CAG9310333.1"/>
    <property type="molecule type" value="Genomic_DNA"/>
</dbReference>
<evidence type="ECO:0000256" key="1">
    <source>
        <dbReference type="SAM" id="Coils"/>
    </source>
</evidence>
<protein>
    <recommendedName>
        <fullName evidence="5">IQ calmodulin-binding motif family protein</fullName>
    </recommendedName>
</protein>
<dbReference type="Proteomes" id="UP001162131">
    <property type="component" value="Unassembled WGS sequence"/>
</dbReference>